<dbReference type="InterPro" id="IPR032781">
    <property type="entry name" value="ABC_tran_Xtn"/>
</dbReference>
<evidence type="ECO:0000256" key="1">
    <source>
        <dbReference type="ARBA" id="ARBA00022737"/>
    </source>
</evidence>
<dbReference type="InterPro" id="IPR027417">
    <property type="entry name" value="P-loop_NTPase"/>
</dbReference>
<reference evidence="7" key="1">
    <citation type="submission" date="2021-01" db="EMBL/GenBank/DDBJ databases">
        <authorList>
            <person name="Corre E."/>
            <person name="Pelletier E."/>
            <person name="Niang G."/>
            <person name="Scheremetjew M."/>
            <person name="Finn R."/>
            <person name="Kale V."/>
            <person name="Holt S."/>
            <person name="Cochrane G."/>
            <person name="Meng A."/>
            <person name="Brown T."/>
            <person name="Cohen L."/>
        </authorList>
    </citation>
    <scope>NUCLEOTIDE SEQUENCE</scope>
    <source>
        <strain evidence="7">GSBS06</strain>
    </source>
</reference>
<proteinExistence type="predicted"/>
<dbReference type="PROSITE" id="PS50893">
    <property type="entry name" value="ABC_TRANSPORTER_2"/>
    <property type="match status" value="2"/>
</dbReference>
<dbReference type="GO" id="GO:0016887">
    <property type="term" value="F:ATP hydrolysis activity"/>
    <property type="evidence" value="ECO:0007669"/>
    <property type="project" value="InterPro"/>
</dbReference>
<evidence type="ECO:0000256" key="3">
    <source>
        <dbReference type="ARBA" id="ARBA00022840"/>
    </source>
</evidence>
<organism evidence="7">
    <name type="scientific">Aplanochytrium stocchinoi</name>
    <dbReference type="NCBI Taxonomy" id="215587"/>
    <lineage>
        <taxon>Eukaryota</taxon>
        <taxon>Sar</taxon>
        <taxon>Stramenopiles</taxon>
        <taxon>Bigyra</taxon>
        <taxon>Labyrinthulomycetes</taxon>
        <taxon>Thraustochytrida</taxon>
        <taxon>Thraustochytriidae</taxon>
        <taxon>Aplanochytrium</taxon>
    </lineage>
</organism>
<dbReference type="SMART" id="SM00382">
    <property type="entry name" value="AAA"/>
    <property type="match status" value="2"/>
</dbReference>
<keyword evidence="4" id="KW-0175">Coiled coil</keyword>
<gene>
    <name evidence="7" type="ORF">ASTO00021_LOCUS6971</name>
</gene>
<dbReference type="PANTHER" id="PTHR19211:SF15">
    <property type="entry name" value="ATP-BINDING CASSETTE SUB-FAMILY F MEMBER 2"/>
    <property type="match status" value="1"/>
</dbReference>
<keyword evidence="1" id="KW-0677">Repeat</keyword>
<dbReference type="Gene3D" id="3.40.50.300">
    <property type="entry name" value="P-loop containing nucleotide triphosphate hydrolases"/>
    <property type="match status" value="2"/>
</dbReference>
<feature type="region of interest" description="Disordered" evidence="5">
    <location>
        <begin position="1"/>
        <end position="54"/>
    </location>
</feature>
<feature type="coiled-coil region" evidence="4">
    <location>
        <begin position="146"/>
        <end position="180"/>
    </location>
</feature>
<feature type="domain" description="ABC transporter" evidence="6">
    <location>
        <begin position="77"/>
        <end position="329"/>
    </location>
</feature>
<dbReference type="PANTHER" id="PTHR19211">
    <property type="entry name" value="ATP-BINDING TRANSPORT PROTEIN-RELATED"/>
    <property type="match status" value="1"/>
</dbReference>
<dbReference type="InterPro" id="IPR017871">
    <property type="entry name" value="ABC_transporter-like_CS"/>
</dbReference>
<dbReference type="InterPro" id="IPR003593">
    <property type="entry name" value="AAA+_ATPase"/>
</dbReference>
<accession>A0A7S3LNC4</accession>
<feature type="compositionally biased region" description="Basic and acidic residues" evidence="5">
    <location>
        <begin position="17"/>
        <end position="31"/>
    </location>
</feature>
<dbReference type="Pfam" id="PF00005">
    <property type="entry name" value="ABC_tran"/>
    <property type="match status" value="2"/>
</dbReference>
<protein>
    <recommendedName>
        <fullName evidence="6">ABC transporter domain-containing protein</fullName>
    </recommendedName>
</protein>
<dbReference type="InterPro" id="IPR003439">
    <property type="entry name" value="ABC_transporter-like_ATP-bd"/>
</dbReference>
<evidence type="ECO:0000256" key="5">
    <source>
        <dbReference type="SAM" id="MobiDB-lite"/>
    </source>
</evidence>
<feature type="domain" description="ABC transporter" evidence="6">
    <location>
        <begin position="400"/>
        <end position="621"/>
    </location>
</feature>
<evidence type="ECO:0000256" key="2">
    <source>
        <dbReference type="ARBA" id="ARBA00022741"/>
    </source>
</evidence>
<dbReference type="EMBL" id="HBIN01009360">
    <property type="protein sequence ID" value="CAE0436721.1"/>
    <property type="molecule type" value="Transcribed_RNA"/>
</dbReference>
<dbReference type="FunFam" id="3.40.50.300:FF:000104">
    <property type="entry name" value="ATP-binding cassette sub-family F member 3"/>
    <property type="match status" value="1"/>
</dbReference>
<keyword evidence="2" id="KW-0547">Nucleotide-binding</keyword>
<dbReference type="GO" id="GO:0005524">
    <property type="term" value="F:ATP binding"/>
    <property type="evidence" value="ECO:0007669"/>
    <property type="project" value="UniProtKB-KW"/>
</dbReference>
<dbReference type="AlphaFoldDB" id="A0A7S3LNC4"/>
<keyword evidence="3" id="KW-0067">ATP-binding</keyword>
<name>A0A7S3LNC4_9STRA</name>
<evidence type="ECO:0000259" key="6">
    <source>
        <dbReference type="PROSITE" id="PS50893"/>
    </source>
</evidence>
<evidence type="ECO:0000256" key="4">
    <source>
        <dbReference type="SAM" id="Coils"/>
    </source>
</evidence>
<dbReference type="InterPro" id="IPR050611">
    <property type="entry name" value="ABCF"/>
</dbReference>
<dbReference type="FunFam" id="3.40.50.300:FF:000011">
    <property type="entry name" value="Putative ABC transporter ATP-binding component"/>
    <property type="match status" value="1"/>
</dbReference>
<evidence type="ECO:0000313" key="7">
    <source>
        <dbReference type="EMBL" id="CAE0436721.1"/>
    </source>
</evidence>
<dbReference type="CDD" id="cd03221">
    <property type="entry name" value="ABCF_EF-3"/>
    <property type="match status" value="2"/>
</dbReference>
<dbReference type="Pfam" id="PF12848">
    <property type="entry name" value="ABC_tran_Xtn"/>
    <property type="match status" value="1"/>
</dbReference>
<dbReference type="SUPFAM" id="SSF52540">
    <property type="entry name" value="P-loop containing nucleoside triphosphate hydrolases"/>
    <property type="match status" value="2"/>
</dbReference>
<dbReference type="PROSITE" id="PS00211">
    <property type="entry name" value="ABC_TRANSPORTER_1"/>
    <property type="match status" value="1"/>
</dbReference>
<sequence>MAKKKKGGKYAGVKSSKKMEKEAKKAAEEATKPGNKTLVSEAARESKIGRPTPEMYPNIVATYGTNEAKVHANAKTVLVESLSISYHGVEMLKDTTLTLSYGQRYGLLGLNGSGKSTLLRAISARMVPVPKNIDSYTVERGIDKTDKTALEAVLEVDDEMKELEEEADMLSDKIADEALSLSEEEQAEISDRLSEIYERLDELGADTAETRAASILSGLGFTNEMQQKKTKDFSGGWRMRIALARALYLNPTFLILDEPTNHLDMEAVVWFEEYLKKFNKILLLVSHSQDFLNGVCTNIILLRNRQLEYFGGNYDTYVRTRIEKETMQQKRYEWEQDQIKHMKEYIARFGHGSSKLAKQAQSKEKTLAKMQRSGLTEKVSTDKVVAFTFVNCGKLPPPVLQLQEVTFAYPGCELLYRKVDFGIDLDSRIALVGPNGAGKSTMLNLLTGDLQPTDGMVRRHHHLKISKYAQHFLEELPLDTSPLQYMLKEFPKDFDGNIFTPEKMRSVIGRFGITGPVQTMNIEQLSDGQVSRLAFAKIYMQRPHLLLLDEPTNHLDIESIDSLAEAINQFDGGLCLVSHDMRLISQVAKEIWICDKGTITRFPGSILDFKARIEKDLAKQEKLKGDGSKKN</sequence>